<dbReference type="RefSeq" id="WP_072990637.1">
    <property type="nucleotide sequence ID" value="NZ_FQZB01000014.1"/>
</dbReference>
<organism evidence="3 4">
    <name type="scientific">Clostridium cavendishii DSM 21758</name>
    <dbReference type="NCBI Taxonomy" id="1121302"/>
    <lineage>
        <taxon>Bacteria</taxon>
        <taxon>Bacillati</taxon>
        <taxon>Bacillota</taxon>
        <taxon>Clostridia</taxon>
        <taxon>Eubacteriales</taxon>
        <taxon>Clostridiaceae</taxon>
        <taxon>Clostridium</taxon>
    </lineage>
</organism>
<evidence type="ECO:0000259" key="2">
    <source>
        <dbReference type="Pfam" id="PF21194"/>
    </source>
</evidence>
<feature type="domain" description="TadZ-like receiver" evidence="2">
    <location>
        <begin position="3"/>
        <end position="110"/>
    </location>
</feature>
<name>A0A1M6QHP2_9CLOT</name>
<dbReference type="Proteomes" id="UP000184310">
    <property type="component" value="Unassembled WGS sequence"/>
</dbReference>
<sequence length="361" mass="41537">MAKINLVIVDYDERYIKGVSTYFNNNYGDKFYITGFSNKEYAMDYLKSGKRIDIVLINKDLYFDEIKKYNIKSKVILGEAKEAGVFENYPLINKYTPGSMLYEIIIKAYAEQSPENLERVVSNHTSTKILTVYSPIGGIGKTTLAVSLCKELASRGLDVLYLNLEDVQSTELYFNCEEETGLSDFIFAIKERNNNIRKKFVDFSLKDESSSIRYFSPTESILDIEDLDKDDIKFMLESLLDLKMFNYIIVDTSSKFNSQYKMILNSSNHIVFPIGKDSSSTIKTNIFLNNINNMDNYYILINKARTDVEYTIPSVIEREHKAIEQAIPYDIKLSITGEQGIEENINITRAIQDIILKLRLV</sequence>
<accession>A0A1M6QHP2</accession>
<protein>
    <submittedName>
        <fullName evidence="3">AAA domain-containing protein</fullName>
    </submittedName>
</protein>
<dbReference type="STRING" id="1121302.SAMN02745163_03407"/>
<reference evidence="3 4" key="1">
    <citation type="submission" date="2016-11" db="EMBL/GenBank/DDBJ databases">
        <authorList>
            <person name="Jaros S."/>
            <person name="Januszkiewicz K."/>
            <person name="Wedrychowicz H."/>
        </authorList>
    </citation>
    <scope>NUCLEOTIDE SEQUENCE [LARGE SCALE GENOMIC DNA]</scope>
    <source>
        <strain evidence="3 4">DSM 21758</strain>
    </source>
</reference>
<dbReference type="InterPro" id="IPR027417">
    <property type="entry name" value="P-loop_NTPase"/>
</dbReference>
<dbReference type="PANTHER" id="PTHR13696:SF99">
    <property type="entry name" value="COBYRINIC ACID AC-DIAMIDE SYNTHASE"/>
    <property type="match status" value="1"/>
</dbReference>
<dbReference type="OrthoDB" id="3035369at2"/>
<proteinExistence type="predicted"/>
<dbReference type="EMBL" id="FQZB01000014">
    <property type="protein sequence ID" value="SHK19751.1"/>
    <property type="molecule type" value="Genomic_DNA"/>
</dbReference>
<dbReference type="Gene3D" id="3.40.50.300">
    <property type="entry name" value="P-loop containing nucleotide triphosphate hydrolases"/>
    <property type="match status" value="1"/>
</dbReference>
<gene>
    <name evidence="3" type="ORF">SAMN02745163_03407</name>
</gene>
<dbReference type="PANTHER" id="PTHR13696">
    <property type="entry name" value="P-LOOP CONTAINING NUCLEOSIDE TRIPHOSPHATE HYDROLASE"/>
    <property type="match status" value="1"/>
</dbReference>
<evidence type="ECO:0000313" key="3">
    <source>
        <dbReference type="EMBL" id="SHK19751.1"/>
    </source>
</evidence>
<feature type="domain" description="AAA" evidence="1">
    <location>
        <begin position="128"/>
        <end position="296"/>
    </location>
</feature>
<dbReference type="AlphaFoldDB" id="A0A1M6QHP2"/>
<dbReference type="Gene3D" id="3.40.50.10850">
    <property type="entry name" value="Ntrc-like two-domain protein"/>
    <property type="match status" value="1"/>
</dbReference>
<evidence type="ECO:0000313" key="4">
    <source>
        <dbReference type="Proteomes" id="UP000184310"/>
    </source>
</evidence>
<dbReference type="InterPro" id="IPR050678">
    <property type="entry name" value="DNA_Partitioning_ATPase"/>
</dbReference>
<dbReference type="InterPro" id="IPR049086">
    <property type="entry name" value="TadZ-like_ARD"/>
</dbReference>
<dbReference type="InterPro" id="IPR025669">
    <property type="entry name" value="AAA_dom"/>
</dbReference>
<evidence type="ECO:0000259" key="1">
    <source>
        <dbReference type="Pfam" id="PF13614"/>
    </source>
</evidence>
<dbReference type="Pfam" id="PF21194">
    <property type="entry name" value="TadZ-like_ARD"/>
    <property type="match status" value="1"/>
</dbReference>
<keyword evidence="4" id="KW-1185">Reference proteome</keyword>
<dbReference type="SUPFAM" id="SSF52540">
    <property type="entry name" value="P-loop containing nucleoside triphosphate hydrolases"/>
    <property type="match status" value="1"/>
</dbReference>
<dbReference type="Pfam" id="PF13614">
    <property type="entry name" value="AAA_31"/>
    <property type="match status" value="1"/>
</dbReference>